<evidence type="ECO:0000313" key="8">
    <source>
        <dbReference type="EMBL" id="XDK26115.1"/>
    </source>
</evidence>
<dbReference type="NCBIfam" id="TIGR00360">
    <property type="entry name" value="ComEC_N-term"/>
    <property type="match status" value="1"/>
</dbReference>
<evidence type="ECO:0000256" key="2">
    <source>
        <dbReference type="ARBA" id="ARBA00022475"/>
    </source>
</evidence>
<dbReference type="InterPro" id="IPR004797">
    <property type="entry name" value="Competence_ComEC/Rec2"/>
</dbReference>
<feature type="transmembrane region" description="Helical" evidence="6">
    <location>
        <begin position="348"/>
        <end position="368"/>
    </location>
</feature>
<feature type="transmembrane region" description="Helical" evidence="6">
    <location>
        <begin position="457"/>
        <end position="473"/>
    </location>
</feature>
<feature type="transmembrane region" description="Helical" evidence="6">
    <location>
        <begin position="433"/>
        <end position="450"/>
    </location>
</feature>
<dbReference type="InterPro" id="IPR036866">
    <property type="entry name" value="RibonucZ/Hydroxyglut_hydro"/>
</dbReference>
<dbReference type="GO" id="GO:0030420">
    <property type="term" value="P:establishment of competence for transformation"/>
    <property type="evidence" value="ECO:0007669"/>
    <property type="project" value="InterPro"/>
</dbReference>
<dbReference type="EMBL" id="CP162601">
    <property type="protein sequence ID" value="XDK26115.1"/>
    <property type="molecule type" value="Genomic_DNA"/>
</dbReference>
<keyword evidence="3 6" id="KW-0812">Transmembrane</keyword>
<feature type="transmembrane region" description="Helical" evidence="6">
    <location>
        <begin position="380"/>
        <end position="403"/>
    </location>
</feature>
<feature type="transmembrane region" description="Helical" evidence="6">
    <location>
        <begin position="12"/>
        <end position="31"/>
    </location>
</feature>
<dbReference type="InterPro" id="IPR035681">
    <property type="entry name" value="ComA-like_MBL"/>
</dbReference>
<name>A0AB39HIV2_9VIBR</name>
<proteinExistence type="predicted"/>
<evidence type="ECO:0000256" key="4">
    <source>
        <dbReference type="ARBA" id="ARBA00022989"/>
    </source>
</evidence>
<evidence type="ECO:0000256" key="5">
    <source>
        <dbReference type="ARBA" id="ARBA00023136"/>
    </source>
</evidence>
<sequence length="733" mass="83712">MSFLAVVLTGSYWPIMPPLSSIVLLAMALIYFRNSKGFRYVLGIVLGLLVVLIHGNQQVSQSQLLSGIEENSIITAEIDSFFTPTNYGFKGNIRILSIDGVVLPWWHRAKVRLLSPTQWREGETAKGRIGLKPILGQYNQAGPDTERVAFSHQILAKATDLDLKLQKPASHWRTRWRQAIEVQINTLPSRAILAALSIGERGALSDQQWGLLQSSGLAHLLSVSGLHIGLVFWLAMTFARRTLTSFGMTLLMPYVFGLVIAGLYGYLTGFSIPTLRALMMCFVAVCFLITRRAFSLWYAQWLAFIWSLSLAPFSLLSASFWLSFIAVFCIGVTLISQPQHYGRNWIRAVYTHLSVSAFFVAMTGWFFAGVSWSSPLYNFIFVPYVSFLVMPLVLLAVFITPWLPSLTKGIWWLCNGLLEPMQYAMAWSPSSWLPIYPSTVLLLVIAAFVFNFRQWMTWRLALLVFLGFVLPWPQSNQRQSVHFFDVGHGLSVVFRDREQGVIYDTGPGNDNWSQASSVLTPWFYQQGLREISALFISHGDNDHAGGVSHIKKHWSPKYIFASQYGANYRLCRQGQRWQWNEWQFDIVWPPKIVRRAYNPHSCVVKATHKSGWRILLTGDMTATAEYLVQRTEIDLHSHVISVPHHGSKTSSTVAFIEAVDPEWAIVSASPYRRWNLPAIEVQQRYQERGIGWLETAKLGQVSWYYDGDKWSWNAQRQRILTPWYRQMMREEIE</sequence>
<feature type="transmembrane region" description="Helical" evidence="6">
    <location>
        <begin position="217"/>
        <end position="236"/>
    </location>
</feature>
<keyword evidence="4 6" id="KW-1133">Transmembrane helix</keyword>
<evidence type="ECO:0000256" key="6">
    <source>
        <dbReference type="SAM" id="Phobius"/>
    </source>
</evidence>
<gene>
    <name evidence="8" type="ORF">AB0763_05615</name>
</gene>
<feature type="domain" description="Metallo-beta-lactamase" evidence="7">
    <location>
        <begin position="488"/>
        <end position="669"/>
    </location>
</feature>
<evidence type="ECO:0000256" key="1">
    <source>
        <dbReference type="ARBA" id="ARBA00004651"/>
    </source>
</evidence>
<dbReference type="InterPro" id="IPR052159">
    <property type="entry name" value="Competence_DNA_uptake"/>
</dbReference>
<protein>
    <submittedName>
        <fullName evidence="8">DNA internalization-related competence protein ComEC/Rec2</fullName>
    </submittedName>
</protein>
<feature type="transmembrane region" description="Helical" evidence="6">
    <location>
        <begin position="243"/>
        <end position="264"/>
    </location>
</feature>
<dbReference type="RefSeq" id="WP_306101717.1">
    <property type="nucleotide sequence ID" value="NZ_CP162601.1"/>
</dbReference>
<reference evidence="8" key="1">
    <citation type="submission" date="2024-07" db="EMBL/GenBank/DDBJ databases">
        <title>Genome Analysis of a Potential Novel Vibrio Species Secreting pH- and Thermo-stable Alginate Lyase and its Application in Producing Alginate Oligosaccharides.</title>
        <authorList>
            <person name="Huang H."/>
            <person name="Bao K."/>
        </authorList>
    </citation>
    <scope>NUCLEOTIDE SEQUENCE</scope>
    <source>
        <strain evidence="8">HB236076</strain>
    </source>
</reference>
<dbReference type="KEGG" id="vih:AB0763_05615"/>
<dbReference type="SMART" id="SM00849">
    <property type="entry name" value="Lactamase_B"/>
    <property type="match status" value="1"/>
</dbReference>
<dbReference type="Pfam" id="PF00753">
    <property type="entry name" value="Lactamase_B"/>
    <property type="match status" value="1"/>
</dbReference>
<accession>A0AB39HIV2</accession>
<dbReference type="AlphaFoldDB" id="A0AB39HIV2"/>
<feature type="transmembrane region" description="Helical" evidence="6">
    <location>
        <begin position="38"/>
        <end position="55"/>
    </location>
</feature>
<dbReference type="Pfam" id="PF03772">
    <property type="entry name" value="Competence"/>
    <property type="match status" value="1"/>
</dbReference>
<dbReference type="GO" id="GO:0005886">
    <property type="term" value="C:plasma membrane"/>
    <property type="evidence" value="ECO:0007669"/>
    <property type="project" value="UniProtKB-SubCell"/>
</dbReference>
<feature type="transmembrane region" description="Helical" evidence="6">
    <location>
        <begin position="296"/>
        <end position="313"/>
    </location>
</feature>
<organism evidence="8">
    <name type="scientific">Vibrio sp. HB236076</name>
    <dbReference type="NCBI Taxonomy" id="3232307"/>
    <lineage>
        <taxon>Bacteria</taxon>
        <taxon>Pseudomonadati</taxon>
        <taxon>Pseudomonadota</taxon>
        <taxon>Gammaproteobacteria</taxon>
        <taxon>Vibrionales</taxon>
        <taxon>Vibrionaceae</taxon>
        <taxon>Vibrio</taxon>
    </lineage>
</organism>
<dbReference type="Gene3D" id="3.60.15.10">
    <property type="entry name" value="Ribonuclease Z/Hydroxyacylglutathione hydrolase-like"/>
    <property type="match status" value="1"/>
</dbReference>
<dbReference type="CDD" id="cd07731">
    <property type="entry name" value="ComA-like_MBL-fold"/>
    <property type="match status" value="1"/>
</dbReference>
<feature type="transmembrane region" description="Helical" evidence="6">
    <location>
        <begin position="270"/>
        <end position="289"/>
    </location>
</feature>
<dbReference type="InterPro" id="IPR001279">
    <property type="entry name" value="Metallo-B-lactamas"/>
</dbReference>
<evidence type="ECO:0000256" key="3">
    <source>
        <dbReference type="ARBA" id="ARBA00022692"/>
    </source>
</evidence>
<evidence type="ECO:0000259" key="7">
    <source>
        <dbReference type="SMART" id="SM00849"/>
    </source>
</evidence>
<dbReference type="NCBIfam" id="TIGR00361">
    <property type="entry name" value="ComEC_Rec2"/>
    <property type="match status" value="1"/>
</dbReference>
<dbReference type="PANTHER" id="PTHR30619:SF1">
    <property type="entry name" value="RECOMBINATION PROTEIN 2"/>
    <property type="match status" value="1"/>
</dbReference>
<dbReference type="PANTHER" id="PTHR30619">
    <property type="entry name" value="DNA INTERNALIZATION/COMPETENCE PROTEIN COMEC/REC2"/>
    <property type="match status" value="1"/>
</dbReference>
<dbReference type="InterPro" id="IPR004477">
    <property type="entry name" value="ComEC_N"/>
</dbReference>
<keyword evidence="2" id="KW-1003">Cell membrane</keyword>
<keyword evidence="5 6" id="KW-0472">Membrane</keyword>
<dbReference type="SUPFAM" id="SSF56281">
    <property type="entry name" value="Metallo-hydrolase/oxidoreductase"/>
    <property type="match status" value="1"/>
</dbReference>
<comment type="subcellular location">
    <subcellularLocation>
        <location evidence="1">Cell membrane</location>
        <topology evidence="1">Multi-pass membrane protein</topology>
    </subcellularLocation>
</comment>